<gene>
    <name evidence="2" type="ORF">FHS38_005327</name>
</gene>
<reference evidence="2 3" key="1">
    <citation type="submission" date="2020-08" db="EMBL/GenBank/DDBJ databases">
        <title>Genomic Encyclopedia of Type Strains, Phase III (KMG-III): the genomes of soil and plant-associated and newly described type strains.</title>
        <authorList>
            <person name="Whitman W."/>
        </authorList>
    </citation>
    <scope>NUCLEOTIDE SEQUENCE [LARGE SCALE GENOMIC DNA]</scope>
    <source>
        <strain evidence="2 3">CECT 3265</strain>
    </source>
</reference>
<feature type="region of interest" description="Disordered" evidence="1">
    <location>
        <begin position="1"/>
        <end position="43"/>
    </location>
</feature>
<dbReference type="Proteomes" id="UP000556436">
    <property type="component" value="Unassembled WGS sequence"/>
</dbReference>
<feature type="compositionally biased region" description="Polar residues" evidence="1">
    <location>
        <begin position="1"/>
        <end position="15"/>
    </location>
</feature>
<accession>A0A7W7LG23</accession>
<organism evidence="2 3">
    <name type="scientific">Streptomyces netropsis</name>
    <name type="common">Streptoverticillium netropsis</name>
    <dbReference type="NCBI Taxonomy" id="55404"/>
    <lineage>
        <taxon>Bacteria</taxon>
        <taxon>Bacillati</taxon>
        <taxon>Actinomycetota</taxon>
        <taxon>Actinomycetes</taxon>
        <taxon>Kitasatosporales</taxon>
        <taxon>Streptomycetaceae</taxon>
        <taxon>Streptomyces</taxon>
    </lineage>
</organism>
<evidence type="ECO:0000256" key="1">
    <source>
        <dbReference type="SAM" id="MobiDB-lite"/>
    </source>
</evidence>
<dbReference type="EMBL" id="JACHJG010000012">
    <property type="protein sequence ID" value="MBB4889252.1"/>
    <property type="molecule type" value="Genomic_DNA"/>
</dbReference>
<proteinExistence type="predicted"/>
<dbReference type="AlphaFoldDB" id="A0A7W7LG23"/>
<protein>
    <submittedName>
        <fullName evidence="2">Uncharacterized protein</fullName>
    </submittedName>
</protein>
<evidence type="ECO:0000313" key="3">
    <source>
        <dbReference type="Proteomes" id="UP000556436"/>
    </source>
</evidence>
<name>A0A7W7LG23_STRNE</name>
<sequence length="43" mass="4484">MASRNRSGITGTSAPNGLDRASGPRAIRAHAQAESGDVVTYRQ</sequence>
<comment type="caution">
    <text evidence="2">The sequence shown here is derived from an EMBL/GenBank/DDBJ whole genome shotgun (WGS) entry which is preliminary data.</text>
</comment>
<evidence type="ECO:0000313" key="2">
    <source>
        <dbReference type="EMBL" id="MBB4889252.1"/>
    </source>
</evidence>
<keyword evidence="3" id="KW-1185">Reference proteome</keyword>